<dbReference type="Pfam" id="PF03732">
    <property type="entry name" value="Retrotrans_gag"/>
    <property type="match status" value="1"/>
</dbReference>
<evidence type="ECO:0000313" key="3">
    <source>
        <dbReference type="Proteomes" id="UP000257109"/>
    </source>
</evidence>
<gene>
    <name evidence="2" type="ORF">CR513_21221</name>
</gene>
<dbReference type="Proteomes" id="UP000257109">
    <property type="component" value="Unassembled WGS sequence"/>
</dbReference>
<proteinExistence type="predicted"/>
<dbReference type="AlphaFoldDB" id="A0A371H011"/>
<dbReference type="InterPro" id="IPR005162">
    <property type="entry name" value="Retrotrans_gag_dom"/>
</dbReference>
<evidence type="ECO:0000259" key="1">
    <source>
        <dbReference type="Pfam" id="PF03732"/>
    </source>
</evidence>
<feature type="domain" description="Retrotransposon gag" evidence="1">
    <location>
        <begin position="18"/>
        <end position="104"/>
    </location>
</feature>
<evidence type="ECO:0000313" key="2">
    <source>
        <dbReference type="EMBL" id="RDX96148.1"/>
    </source>
</evidence>
<feature type="non-terminal residue" evidence="2">
    <location>
        <position position="1"/>
    </location>
</feature>
<protein>
    <recommendedName>
        <fullName evidence="1">Retrotransposon gag domain-containing protein</fullName>
    </recommendedName>
</protein>
<dbReference type="PANTHER" id="PTHR33223">
    <property type="entry name" value="CCHC-TYPE DOMAIN-CONTAINING PROTEIN"/>
    <property type="match status" value="1"/>
</dbReference>
<reference evidence="2" key="1">
    <citation type="submission" date="2018-05" db="EMBL/GenBank/DDBJ databases">
        <title>Draft genome of Mucuna pruriens seed.</title>
        <authorList>
            <person name="Nnadi N.E."/>
            <person name="Vos R."/>
            <person name="Hasami M.H."/>
            <person name="Devisetty U.K."/>
            <person name="Aguiy J.C."/>
        </authorList>
    </citation>
    <scope>NUCLEOTIDE SEQUENCE [LARGE SCALE GENOMIC DNA]</scope>
    <source>
        <strain evidence="2">JCA_2017</strain>
    </source>
</reference>
<name>A0A371H011_MUCPR</name>
<comment type="caution">
    <text evidence="2">The sequence shown here is derived from an EMBL/GenBank/DDBJ whole genome shotgun (WGS) entry which is preliminary data.</text>
</comment>
<dbReference type="PANTHER" id="PTHR33223:SF8">
    <property type="entry name" value="OS04G0172440 PROTEIN"/>
    <property type="match status" value="1"/>
</dbReference>
<keyword evidence="3" id="KW-1185">Reference proteome</keyword>
<organism evidence="2 3">
    <name type="scientific">Mucuna pruriens</name>
    <name type="common">Velvet bean</name>
    <name type="synonym">Dolichos pruriens</name>
    <dbReference type="NCBI Taxonomy" id="157652"/>
    <lineage>
        <taxon>Eukaryota</taxon>
        <taxon>Viridiplantae</taxon>
        <taxon>Streptophyta</taxon>
        <taxon>Embryophyta</taxon>
        <taxon>Tracheophyta</taxon>
        <taxon>Spermatophyta</taxon>
        <taxon>Magnoliopsida</taxon>
        <taxon>eudicotyledons</taxon>
        <taxon>Gunneridae</taxon>
        <taxon>Pentapetalae</taxon>
        <taxon>rosids</taxon>
        <taxon>fabids</taxon>
        <taxon>Fabales</taxon>
        <taxon>Fabaceae</taxon>
        <taxon>Papilionoideae</taxon>
        <taxon>50 kb inversion clade</taxon>
        <taxon>NPAAA clade</taxon>
        <taxon>indigoferoid/millettioid clade</taxon>
        <taxon>Phaseoleae</taxon>
        <taxon>Mucuna</taxon>
    </lineage>
</organism>
<dbReference type="OrthoDB" id="1750196at2759"/>
<sequence length="291" mass="33300">MASFIHQDKILVHCFQDCLTRAALSWYVNLESGHVKTWRDLVEAFIHQYKYNEDMAPDRSRLQNLSKTESEGFKDYAQRWRELAAQVQPPLSEKEMVTMFIDTLPSPFYDKAVGSMATNFADLVTVGERIESDIRRGKFAQTSSNTSFTKKMTGFETKRGETNAILVHLSNQSKIILSQKPRHPWTRHQCPREKTQASPVELGEVAMLGRVESHPSESLIIHYDPIHQPPTPLIIQVLARPAYKDDHVVPWQYDSYTENLPTEFIDDNSAKEVTNIAEAEGMTRSGRIYSP</sequence>
<accession>A0A371H011</accession>
<dbReference type="EMBL" id="QJKJ01003956">
    <property type="protein sequence ID" value="RDX96148.1"/>
    <property type="molecule type" value="Genomic_DNA"/>
</dbReference>